<sequence>MLLQRHVKSLFYETAPKILFPRRTSGPTRLVVRCPTNRYQTKLSARSAFSVDKIRRKRKTQRLKEWRGKLILFPINENKIRKVECKLATQHVGPIIPVKKDFPTIELREITKEEKKFKAYNTLRVAPSDARLIGISTKHTKETTGKRSNKMMS</sequence>
<evidence type="ECO:0000256" key="2">
    <source>
        <dbReference type="ARBA" id="ARBA00022980"/>
    </source>
</evidence>
<dbReference type="OMA" id="RQHRANK"/>
<keyword evidence="2" id="KW-0689">Ribosomal protein</keyword>
<reference evidence="7" key="1">
    <citation type="submission" date="2013-02" db="EMBL/GenBank/DDBJ databases">
        <authorList>
            <person name="Hughes D."/>
        </authorList>
    </citation>
    <scope>NUCLEOTIDE SEQUENCE</scope>
    <source>
        <strain>Durham</strain>
        <strain evidence="7">NC isolate 2 -- Noor lab</strain>
    </source>
</reference>
<evidence type="ECO:0000256" key="1">
    <source>
        <dbReference type="ARBA" id="ARBA00005640"/>
    </source>
</evidence>
<proteinExistence type="inferred from homology"/>
<dbReference type="GO" id="GO:0003723">
    <property type="term" value="F:RNA binding"/>
    <property type="evidence" value="ECO:0007669"/>
    <property type="project" value="TreeGrafter"/>
</dbReference>
<dbReference type="PANTHER" id="PTHR11722">
    <property type="entry name" value="60S RIBOSOMAL PROTEIN L13"/>
    <property type="match status" value="1"/>
</dbReference>
<dbReference type="Proteomes" id="UP000015102">
    <property type="component" value="Unassembled WGS sequence"/>
</dbReference>
<evidence type="ECO:0000313" key="6">
    <source>
        <dbReference type="EnsemblMetazoa" id="MESCA005979-PA"/>
    </source>
</evidence>
<dbReference type="EMBL" id="CAQQ02163515">
    <property type="status" value="NOT_ANNOTATED_CDS"/>
    <property type="molecule type" value="Genomic_DNA"/>
</dbReference>
<dbReference type="GO" id="GO:0003735">
    <property type="term" value="F:structural constituent of ribosome"/>
    <property type="evidence" value="ECO:0007669"/>
    <property type="project" value="InterPro"/>
</dbReference>
<evidence type="ECO:0000256" key="3">
    <source>
        <dbReference type="ARBA" id="ARBA00023274"/>
    </source>
</evidence>
<dbReference type="AlphaFoldDB" id="T1GQR6"/>
<dbReference type="HOGENOM" id="CLU_075696_1_0_1"/>
<comment type="similarity">
    <text evidence="1">Belongs to the eukaryotic ribosomal protein eL13 family.</text>
</comment>
<dbReference type="GO" id="GO:0022625">
    <property type="term" value="C:cytosolic large ribosomal subunit"/>
    <property type="evidence" value="ECO:0007669"/>
    <property type="project" value="TreeGrafter"/>
</dbReference>
<dbReference type="Gene3D" id="1.20.5.110">
    <property type="match status" value="1"/>
</dbReference>
<protein>
    <recommendedName>
        <fullName evidence="4">Large ribosomal subunit protein eL13</fullName>
    </recommendedName>
    <alternativeName>
        <fullName evidence="5">60S ribosomal protein L13</fullName>
    </alternativeName>
</protein>
<dbReference type="Pfam" id="PF01294">
    <property type="entry name" value="Ribosomal_L13e"/>
    <property type="match status" value="1"/>
</dbReference>
<dbReference type="STRING" id="36166.T1GQR6"/>
<keyword evidence="7" id="KW-1185">Reference proteome</keyword>
<dbReference type="GO" id="GO:0006412">
    <property type="term" value="P:translation"/>
    <property type="evidence" value="ECO:0007669"/>
    <property type="project" value="InterPro"/>
</dbReference>
<dbReference type="PANTHER" id="PTHR11722:SF0">
    <property type="entry name" value="LARGE RIBOSOMAL SUBUNIT PROTEIN EL13"/>
    <property type="match status" value="1"/>
</dbReference>
<evidence type="ECO:0000256" key="4">
    <source>
        <dbReference type="ARBA" id="ARBA00035216"/>
    </source>
</evidence>
<name>T1GQR6_MEGSC</name>
<evidence type="ECO:0000313" key="7">
    <source>
        <dbReference type="Proteomes" id="UP000015102"/>
    </source>
</evidence>
<dbReference type="InterPro" id="IPR001380">
    <property type="entry name" value="Ribosomal_eL13"/>
</dbReference>
<evidence type="ECO:0000256" key="5">
    <source>
        <dbReference type="ARBA" id="ARBA00035321"/>
    </source>
</evidence>
<reference evidence="6" key="2">
    <citation type="submission" date="2015-06" db="UniProtKB">
        <authorList>
            <consortium name="EnsemblMetazoa"/>
        </authorList>
    </citation>
    <scope>IDENTIFICATION</scope>
</reference>
<keyword evidence="3" id="KW-0687">Ribonucleoprotein</keyword>
<dbReference type="EnsemblMetazoa" id="MESCA005979-RA">
    <property type="protein sequence ID" value="MESCA005979-PA"/>
    <property type="gene ID" value="MESCA005979"/>
</dbReference>
<accession>T1GQR6</accession>
<organism evidence="6 7">
    <name type="scientific">Megaselia scalaris</name>
    <name type="common">Humpbacked fly</name>
    <name type="synonym">Phora scalaris</name>
    <dbReference type="NCBI Taxonomy" id="36166"/>
    <lineage>
        <taxon>Eukaryota</taxon>
        <taxon>Metazoa</taxon>
        <taxon>Ecdysozoa</taxon>
        <taxon>Arthropoda</taxon>
        <taxon>Hexapoda</taxon>
        <taxon>Insecta</taxon>
        <taxon>Pterygota</taxon>
        <taxon>Neoptera</taxon>
        <taxon>Endopterygota</taxon>
        <taxon>Diptera</taxon>
        <taxon>Brachycera</taxon>
        <taxon>Muscomorpha</taxon>
        <taxon>Platypezoidea</taxon>
        <taxon>Phoridae</taxon>
        <taxon>Megaseliini</taxon>
        <taxon>Megaselia</taxon>
    </lineage>
</organism>